<accession>A0ABQ0N0E3</accession>
<gene>
    <name evidence="1" type="ORF">MTCD1_03724</name>
</gene>
<dbReference type="Proteomes" id="UP000197068">
    <property type="component" value="Unassembled WGS sequence"/>
</dbReference>
<dbReference type="EMBL" id="BDQM01000422">
    <property type="protein sequence ID" value="GAW98054.1"/>
    <property type="molecule type" value="Genomic_DNA"/>
</dbReference>
<name>A0ABQ0N0E3_9GAMM</name>
<comment type="caution">
    <text evidence="1">The sequence shown here is derived from an EMBL/GenBank/DDBJ whole genome shotgun (WGS) entry which is preliminary data.</text>
</comment>
<evidence type="ECO:0000313" key="1">
    <source>
        <dbReference type="EMBL" id="GAW98054.1"/>
    </source>
</evidence>
<proteinExistence type="predicted"/>
<protein>
    <submittedName>
        <fullName evidence="1">Uncharacterized protein</fullName>
    </submittedName>
</protein>
<evidence type="ECO:0000313" key="2">
    <source>
        <dbReference type="Proteomes" id="UP000197068"/>
    </source>
</evidence>
<keyword evidence="2" id="KW-1185">Reference proteome</keyword>
<reference evidence="1 2" key="1">
    <citation type="submission" date="2017-06" db="EMBL/GenBank/DDBJ databases">
        <title>Whole Genome Sequences of Colwellia marinimaniae MTCD1.</title>
        <authorList>
            <person name="Kusumoto H."/>
            <person name="Inoue M."/>
            <person name="Tanikawa K."/>
            <person name="Maeji H."/>
            <person name="Cameron J.H."/>
            <person name="Bartlett D.H."/>
        </authorList>
    </citation>
    <scope>NUCLEOTIDE SEQUENCE [LARGE SCALE GENOMIC DNA]</scope>
    <source>
        <strain evidence="1 2">MTCD1</strain>
    </source>
</reference>
<organism evidence="1 2">
    <name type="scientific">Colwellia marinimaniae</name>
    <dbReference type="NCBI Taxonomy" id="1513592"/>
    <lineage>
        <taxon>Bacteria</taxon>
        <taxon>Pseudomonadati</taxon>
        <taxon>Pseudomonadota</taxon>
        <taxon>Gammaproteobacteria</taxon>
        <taxon>Alteromonadales</taxon>
        <taxon>Colwelliaceae</taxon>
        <taxon>Colwellia</taxon>
    </lineage>
</organism>
<sequence>MGDFWEAVMAEHYVRDVKDISEETIELLCYAFIAFYAHKVKRLYM</sequence>